<sequence>MKKITSVLLLLMASLSFAQGSPVGHLTIFSEDGDKFYLILNGEQQNDIPQTNLRIEDLNQPYYNARIQFEDKSLMDITTNNMMIADVDGIMSDVTYKIKRDKNKKGKMKMNYFSAIPVRPNYIAPSNVYVMHYGQPRPAPVQSQTVVVQQQAPQTVVVQQTPPVRGGSVTQTTTTTTTSGGDNINANINVGGINMGFSINDNMGGGSVTQTTTTTTSSSSHVNHNGGEFQNPRPVVVTTPTPVGCPGRSCMRPADYNAALATLKKQAFEDSRLKTAKQIVAVNCLNVDQVIEIANLFSFEDNKLEFAKYAYDFCIEPRNYFKVNGIFSFSSNADELSEYVQSRQ</sequence>
<evidence type="ECO:0000256" key="1">
    <source>
        <dbReference type="SAM" id="MobiDB-lite"/>
    </source>
</evidence>
<accession>A0A4Q1K977</accession>
<gene>
    <name evidence="4" type="ORF">EQG61_07990</name>
</gene>
<evidence type="ECO:0000259" key="3">
    <source>
        <dbReference type="Pfam" id="PF14771"/>
    </source>
</evidence>
<protein>
    <submittedName>
        <fullName evidence="4">DUF4476 domain-containing protein</fullName>
    </submittedName>
</protein>
<proteinExistence type="predicted"/>
<dbReference type="AlphaFoldDB" id="A0A4Q1K977"/>
<feature type="chain" id="PRO_5020495442" evidence="2">
    <location>
        <begin position="19"/>
        <end position="344"/>
    </location>
</feature>
<feature type="region of interest" description="Disordered" evidence="1">
    <location>
        <begin position="205"/>
        <end position="236"/>
    </location>
</feature>
<comment type="caution">
    <text evidence="4">The sequence shown here is derived from an EMBL/GenBank/DDBJ whole genome shotgun (WGS) entry which is preliminary data.</text>
</comment>
<evidence type="ECO:0000313" key="4">
    <source>
        <dbReference type="EMBL" id="RXR22515.1"/>
    </source>
</evidence>
<keyword evidence="2" id="KW-0732">Signal</keyword>
<feature type="signal peptide" evidence="2">
    <location>
        <begin position="1"/>
        <end position="18"/>
    </location>
</feature>
<feature type="domain" description="DUF4476" evidence="3">
    <location>
        <begin position="251"/>
        <end position="339"/>
    </location>
</feature>
<feature type="compositionally biased region" description="Low complexity" evidence="1">
    <location>
        <begin position="208"/>
        <end position="227"/>
    </location>
</feature>
<reference evidence="5" key="1">
    <citation type="submission" date="2019-01" db="EMBL/GenBank/DDBJ databases">
        <title>Cytophagaceae bacterium strain CAR-16.</title>
        <authorList>
            <person name="Chen W.-M."/>
        </authorList>
    </citation>
    <scope>NUCLEOTIDE SEQUENCE [LARGE SCALE GENOMIC DNA]</scope>
    <source>
        <strain evidence="5">WWJ-16</strain>
    </source>
</reference>
<dbReference type="InterPro" id="IPR028011">
    <property type="entry name" value="DUF4476"/>
</dbReference>
<evidence type="ECO:0000313" key="5">
    <source>
        <dbReference type="Proteomes" id="UP000289857"/>
    </source>
</evidence>
<keyword evidence="5" id="KW-1185">Reference proteome</keyword>
<dbReference type="Pfam" id="PF14771">
    <property type="entry name" value="DUF4476"/>
    <property type="match status" value="1"/>
</dbReference>
<dbReference type="Proteomes" id="UP000289857">
    <property type="component" value="Unassembled WGS sequence"/>
</dbReference>
<dbReference type="RefSeq" id="WP_129461400.1">
    <property type="nucleotide sequence ID" value="NZ_SBKN01000004.1"/>
</dbReference>
<evidence type="ECO:0000256" key="2">
    <source>
        <dbReference type="SAM" id="SignalP"/>
    </source>
</evidence>
<dbReference type="OrthoDB" id="1033069at2"/>
<dbReference type="EMBL" id="SBKN01000004">
    <property type="protein sequence ID" value="RXR22515.1"/>
    <property type="molecule type" value="Genomic_DNA"/>
</dbReference>
<organism evidence="4 5">
    <name type="scientific">Flavobacterium stagni</name>
    <dbReference type="NCBI Taxonomy" id="2506421"/>
    <lineage>
        <taxon>Bacteria</taxon>
        <taxon>Pseudomonadati</taxon>
        <taxon>Bacteroidota</taxon>
        <taxon>Flavobacteriia</taxon>
        <taxon>Flavobacteriales</taxon>
        <taxon>Flavobacteriaceae</taxon>
        <taxon>Flavobacterium</taxon>
    </lineage>
</organism>
<name>A0A4Q1K977_9FLAO</name>